<dbReference type="OrthoDB" id="331763at2759"/>
<gene>
    <name evidence="2" type="primary">Eef1d_0</name>
    <name evidence="2" type="ORF">BUCCAP_R05678</name>
</gene>
<feature type="compositionally biased region" description="Pro residues" evidence="1">
    <location>
        <begin position="1"/>
        <end position="12"/>
    </location>
</feature>
<accession>A0A7K9HZN9</accession>
<reference evidence="2 3" key="1">
    <citation type="submission" date="2019-09" db="EMBL/GenBank/DDBJ databases">
        <title>Bird 10,000 Genomes (B10K) Project - Family phase.</title>
        <authorList>
            <person name="Zhang G."/>
        </authorList>
    </citation>
    <scope>NUCLEOTIDE SEQUENCE [LARGE SCALE GENOMIC DNA]</scope>
    <source>
        <strain evidence="2">B10K-DU-001-16</strain>
        <tissue evidence="2">Muscle</tissue>
    </source>
</reference>
<organism evidence="2 3">
    <name type="scientific">Bucco capensis</name>
    <name type="common">collared puffbird</name>
    <dbReference type="NCBI Taxonomy" id="135168"/>
    <lineage>
        <taxon>Eukaryota</taxon>
        <taxon>Metazoa</taxon>
        <taxon>Chordata</taxon>
        <taxon>Craniata</taxon>
        <taxon>Vertebrata</taxon>
        <taxon>Euteleostomi</taxon>
        <taxon>Archelosauria</taxon>
        <taxon>Archosauria</taxon>
        <taxon>Dinosauria</taxon>
        <taxon>Saurischia</taxon>
        <taxon>Theropoda</taxon>
        <taxon>Coelurosauria</taxon>
        <taxon>Aves</taxon>
        <taxon>Neognathae</taxon>
        <taxon>Neoaves</taxon>
        <taxon>Telluraves</taxon>
        <taxon>Coraciimorphae</taxon>
        <taxon>Piciformes</taxon>
        <taxon>Bucconidae</taxon>
        <taxon>Bucco</taxon>
    </lineage>
</organism>
<feature type="compositionally biased region" description="Basic residues" evidence="1">
    <location>
        <begin position="65"/>
        <end position="79"/>
    </location>
</feature>
<evidence type="ECO:0000313" key="3">
    <source>
        <dbReference type="Proteomes" id="UP000534107"/>
    </source>
</evidence>
<feature type="region of interest" description="Disordered" evidence="1">
    <location>
        <begin position="1"/>
        <end position="80"/>
    </location>
</feature>
<feature type="region of interest" description="Disordered" evidence="1">
    <location>
        <begin position="287"/>
        <end position="314"/>
    </location>
</feature>
<sequence length="445" mass="49154">MRTRKPPCPPEPVWVEQHSDEQAERLPCQHQATSAPELGPEPEAVNGLCNDDSGESEARGDLKKGRNGKKQRKRKRSPKAKSMACQLDLVLSGLLAEHIWFEKPLYDRAESAYRKRLAECQLQEAPDTAPSTEQSPAVATAKAVQDVPKLSAALPCSHGWLAACHHVIQGVWLNKLDFDKAEQVFVERSQFFVPPNVLSIPPAWSKAGNLGLRTPDEGYATALPTPATPSLAPDAAASFVPALPGSGHQTVNGKPQISSLQALMSEVWLEKPLYDDAEKSFYENMFDGHPSGKARQQQPDTCPEEEKNHGTGKQMGIKGMEVTTKTLLPSGAEQPPASCYFLHEDSERVWLQKMTYDRAECRYYTAQALKMSRAGESVGTEQPAVANLSQATAHPSSVPAPEMKKMAAEHYLQEKVWFDKYKYDDAERRYYEQMNGPGGASARQQ</sequence>
<protein>
    <submittedName>
        <fullName evidence="2">EF1D factor</fullName>
    </submittedName>
</protein>
<evidence type="ECO:0000256" key="1">
    <source>
        <dbReference type="SAM" id="MobiDB-lite"/>
    </source>
</evidence>
<dbReference type="AlphaFoldDB" id="A0A7K9HZN9"/>
<evidence type="ECO:0000313" key="2">
    <source>
        <dbReference type="EMBL" id="NXH18405.1"/>
    </source>
</evidence>
<feature type="non-terminal residue" evidence="2">
    <location>
        <position position="1"/>
    </location>
</feature>
<name>A0A7K9HZN9_9PICI</name>
<dbReference type="EMBL" id="VWZO01015128">
    <property type="protein sequence ID" value="NXH18405.1"/>
    <property type="molecule type" value="Genomic_DNA"/>
</dbReference>
<comment type="caution">
    <text evidence="2">The sequence shown here is derived from an EMBL/GenBank/DDBJ whole genome shotgun (WGS) entry which is preliminary data.</text>
</comment>
<proteinExistence type="predicted"/>
<dbReference type="Proteomes" id="UP000534107">
    <property type="component" value="Unassembled WGS sequence"/>
</dbReference>
<keyword evidence="3" id="KW-1185">Reference proteome</keyword>
<feature type="non-terminal residue" evidence="2">
    <location>
        <position position="445"/>
    </location>
</feature>